<dbReference type="InterPro" id="IPR029063">
    <property type="entry name" value="SAM-dependent_MTases_sf"/>
</dbReference>
<evidence type="ECO:0000313" key="1">
    <source>
        <dbReference type="EMBL" id="RTQ35337.1"/>
    </source>
</evidence>
<organism evidence="1 2">
    <name type="scientific">Variovorax gossypii</name>
    <dbReference type="NCBI Taxonomy" id="1679495"/>
    <lineage>
        <taxon>Bacteria</taxon>
        <taxon>Pseudomonadati</taxon>
        <taxon>Pseudomonadota</taxon>
        <taxon>Betaproteobacteria</taxon>
        <taxon>Burkholderiales</taxon>
        <taxon>Comamonadaceae</taxon>
        <taxon>Variovorax</taxon>
    </lineage>
</organism>
<keyword evidence="2" id="KW-1185">Reference proteome</keyword>
<dbReference type="SUPFAM" id="SSF53335">
    <property type="entry name" value="S-adenosyl-L-methionine-dependent methyltransferases"/>
    <property type="match status" value="2"/>
</dbReference>
<evidence type="ECO:0000313" key="2">
    <source>
        <dbReference type="Proteomes" id="UP000267418"/>
    </source>
</evidence>
<proteinExistence type="predicted"/>
<dbReference type="Proteomes" id="UP000267418">
    <property type="component" value="Unassembled WGS sequence"/>
</dbReference>
<sequence>MDFRSHIRQTTSKTDKGIEIGASYAPILPKSEGYDVFVIDHADQDQLRAKYGAMGVDTRRIEPVDAIDDGGEFTQLLEEGDSFDFILASHVFEHLPDPIHFLQRCERALGEKGRLVLLIPDRRFTFDYLRPVSTTGQLLRAYLSEQRRHDAGALYDHYASNAARDGVQVWGDSGGGHIAFASTPLAGYANAVNKGSDYVDCHAWVFTPASMRLILADLRTMGLISMGEAFFHESVGCEFMITLSRGGAGPIPERSALAREAILEAARGGVHAAAPAVTPSATIDVELGYVNETPHPQHAVDLFKGRWVSAFPADSRLQAGNVVLHDDIRLKWLVEMTDGVKGLDVLELGPLEASHTGFLLDAGARSVLAIEANKDAYLRCLVAKEVMGLRDARFLLGDFCAFLESDARRWPLIVASGVLYHMADPLRLLELLAARTDTLFLWTHVVDATAMPVDDPRRAAITGTLEKRWRDETVRLHRRPYGPVTDVRFCGSAAAEPLWMEREDLLLALGMLGFDRIDIQHEEAGHPAGPALSILARRTAIQKG</sequence>
<dbReference type="Gene3D" id="3.40.50.150">
    <property type="entry name" value="Vaccinia Virus protein VP39"/>
    <property type="match status" value="2"/>
</dbReference>
<protein>
    <submittedName>
        <fullName evidence="1">Methyltransferase domain-containing protein</fullName>
    </submittedName>
</protein>
<dbReference type="EMBL" id="RXOE01000002">
    <property type="protein sequence ID" value="RTQ35337.1"/>
    <property type="molecule type" value="Genomic_DNA"/>
</dbReference>
<dbReference type="GO" id="GO:0032259">
    <property type="term" value="P:methylation"/>
    <property type="evidence" value="ECO:0007669"/>
    <property type="project" value="UniProtKB-KW"/>
</dbReference>
<dbReference type="GO" id="GO:0008168">
    <property type="term" value="F:methyltransferase activity"/>
    <property type="evidence" value="ECO:0007669"/>
    <property type="project" value="UniProtKB-KW"/>
</dbReference>
<keyword evidence="1" id="KW-0808">Transferase</keyword>
<gene>
    <name evidence="1" type="ORF">EJP69_13245</name>
</gene>
<dbReference type="Pfam" id="PF13489">
    <property type="entry name" value="Methyltransf_23"/>
    <property type="match status" value="1"/>
</dbReference>
<comment type="caution">
    <text evidence="1">The sequence shown here is derived from an EMBL/GenBank/DDBJ whole genome shotgun (WGS) entry which is preliminary data.</text>
</comment>
<name>A0A3S0J9S5_9BURK</name>
<dbReference type="RefSeq" id="WP_126470537.1">
    <property type="nucleotide sequence ID" value="NZ_RXOE01000002.1"/>
</dbReference>
<dbReference type="CDD" id="cd02440">
    <property type="entry name" value="AdoMet_MTases"/>
    <property type="match status" value="1"/>
</dbReference>
<keyword evidence="1" id="KW-0489">Methyltransferase</keyword>
<dbReference type="AlphaFoldDB" id="A0A3S0J9S5"/>
<dbReference type="OrthoDB" id="8564939at2"/>
<reference evidence="1 2" key="1">
    <citation type="submission" date="2018-12" db="EMBL/GenBank/DDBJ databases">
        <title>The genome of Variovorax gossypii DSM 100435.</title>
        <authorList>
            <person name="Gao J."/>
            <person name="Sun J."/>
        </authorList>
    </citation>
    <scope>NUCLEOTIDE SEQUENCE [LARGE SCALE GENOMIC DNA]</scope>
    <source>
        <strain evidence="1 2">DSM 100435</strain>
    </source>
</reference>
<accession>A0A3S0J9S5</accession>